<keyword evidence="3" id="KW-1185">Reference proteome</keyword>
<gene>
    <name evidence="2" type="ORF">BDV38DRAFT_244697</name>
</gene>
<feature type="transmembrane region" description="Helical" evidence="1">
    <location>
        <begin position="38"/>
        <end position="63"/>
    </location>
</feature>
<protein>
    <submittedName>
        <fullName evidence="2">Uncharacterized protein</fullName>
    </submittedName>
</protein>
<proteinExistence type="predicted"/>
<evidence type="ECO:0000256" key="1">
    <source>
        <dbReference type="SAM" id="Phobius"/>
    </source>
</evidence>
<dbReference type="Proteomes" id="UP000325672">
    <property type="component" value="Unassembled WGS sequence"/>
</dbReference>
<dbReference type="EMBL" id="ML743571">
    <property type="protein sequence ID" value="KAE8138456.1"/>
    <property type="molecule type" value="Genomic_DNA"/>
</dbReference>
<organism evidence="2 3">
    <name type="scientific">Aspergillus pseudotamarii</name>
    <dbReference type="NCBI Taxonomy" id="132259"/>
    <lineage>
        <taxon>Eukaryota</taxon>
        <taxon>Fungi</taxon>
        <taxon>Dikarya</taxon>
        <taxon>Ascomycota</taxon>
        <taxon>Pezizomycotina</taxon>
        <taxon>Eurotiomycetes</taxon>
        <taxon>Eurotiomycetidae</taxon>
        <taxon>Eurotiales</taxon>
        <taxon>Aspergillaceae</taxon>
        <taxon>Aspergillus</taxon>
        <taxon>Aspergillus subgen. Circumdati</taxon>
    </lineage>
</organism>
<sequence>MLLFGITNWLYCLYKYVQKHTNEKLDNVHTEFYYCKHILWVIIICIFPLDRAGVYPIFIFIIARNRTYTAKESMTHKTRRGRNKSNKRR</sequence>
<name>A0A5N6SUU6_ASPPS</name>
<evidence type="ECO:0000313" key="2">
    <source>
        <dbReference type="EMBL" id="KAE8138456.1"/>
    </source>
</evidence>
<keyword evidence="1" id="KW-0812">Transmembrane</keyword>
<accession>A0A5N6SUU6</accession>
<keyword evidence="1" id="KW-1133">Transmembrane helix</keyword>
<keyword evidence="1" id="KW-0472">Membrane</keyword>
<evidence type="ECO:0000313" key="3">
    <source>
        <dbReference type="Proteomes" id="UP000325672"/>
    </source>
</evidence>
<dbReference type="GeneID" id="43638556"/>
<dbReference type="AlphaFoldDB" id="A0A5N6SUU6"/>
<reference evidence="2 3" key="1">
    <citation type="submission" date="2019-04" db="EMBL/GenBank/DDBJ databases">
        <title>Friends and foes A comparative genomics study of 23 Aspergillus species from section Flavi.</title>
        <authorList>
            <consortium name="DOE Joint Genome Institute"/>
            <person name="Kjaerbolling I."/>
            <person name="Vesth T."/>
            <person name="Frisvad J.C."/>
            <person name="Nybo J.L."/>
            <person name="Theobald S."/>
            <person name="Kildgaard S."/>
            <person name="Isbrandt T."/>
            <person name="Kuo A."/>
            <person name="Sato A."/>
            <person name="Lyhne E.K."/>
            <person name="Kogle M.E."/>
            <person name="Wiebenga A."/>
            <person name="Kun R.S."/>
            <person name="Lubbers R.J."/>
            <person name="Makela M.R."/>
            <person name="Barry K."/>
            <person name="Chovatia M."/>
            <person name="Clum A."/>
            <person name="Daum C."/>
            <person name="Haridas S."/>
            <person name="He G."/>
            <person name="LaButti K."/>
            <person name="Lipzen A."/>
            <person name="Mondo S."/>
            <person name="Riley R."/>
            <person name="Salamov A."/>
            <person name="Simmons B.A."/>
            <person name="Magnuson J.K."/>
            <person name="Henrissat B."/>
            <person name="Mortensen U.H."/>
            <person name="Larsen T.O."/>
            <person name="Devries R.P."/>
            <person name="Grigoriev I.V."/>
            <person name="Machida M."/>
            <person name="Baker S.E."/>
            <person name="Andersen M.R."/>
        </authorList>
    </citation>
    <scope>NUCLEOTIDE SEQUENCE [LARGE SCALE GENOMIC DNA]</scope>
    <source>
        <strain evidence="2 3">CBS 117625</strain>
    </source>
</reference>
<dbReference type="RefSeq" id="XP_031914519.1">
    <property type="nucleotide sequence ID" value="XM_032054346.1"/>
</dbReference>